<dbReference type="AlphaFoldDB" id="G8GYE2"/>
<geneLocation type="plasmid" evidence="1">
    <name>pJIE143</name>
</geneLocation>
<organism evidence="1">
    <name type="scientific">Escherichia coli</name>
    <dbReference type="NCBI Taxonomy" id="562"/>
    <lineage>
        <taxon>Bacteria</taxon>
        <taxon>Pseudomonadati</taxon>
        <taxon>Pseudomonadota</taxon>
        <taxon>Gammaproteobacteria</taxon>
        <taxon>Enterobacterales</taxon>
        <taxon>Enterobacteriaceae</taxon>
        <taxon>Escherichia</taxon>
    </lineage>
</organism>
<name>G8GYE2_ECOLX</name>
<proteinExistence type="predicted"/>
<sequence length="143" mass="15883">MTLSKILTDIFHTANNLTYCKTTNQLCAGDASIALASAILSCDRYSIFEQDYPCSGLIRQAVRHTGDSVQISLVTTFTCSVPLSGALFRSMCPYPGLFRITASFSPCPVVHIPLDKNALSEKMSKFFFCDRNFCCRTHLCFRS</sequence>
<keyword evidence="1" id="KW-0614">Plasmid</keyword>
<reference evidence="1" key="1">
    <citation type="journal article" date="2011" name="Antimicrob. Agents Chemother.">
        <title>Complete Sequence of pJIE143, a pir-Type Plasmid Carrying ISEcp1-blaCTX-M-15 from an Escherichia coli ST131 Isolate.</title>
        <authorList>
            <person name="Partridge S.R."/>
            <person name="Ellem J.A."/>
            <person name="Tetu S.G."/>
            <person name="Zong Z."/>
            <person name="Paulsen I.T."/>
            <person name="Iredell J.R."/>
        </authorList>
    </citation>
    <scope>NUCLEOTIDE SEQUENCE</scope>
    <source>
        <strain evidence="1">JIE143</strain>
        <plasmid evidence="1">pJIE143</plasmid>
    </source>
</reference>
<protein>
    <submittedName>
        <fullName evidence="1">Uncharacterized protein</fullName>
    </submittedName>
</protein>
<dbReference type="EMBL" id="JN194214">
    <property type="protein sequence ID" value="AEQ61785.1"/>
    <property type="molecule type" value="Genomic_DNA"/>
</dbReference>
<evidence type="ECO:0000313" key="1">
    <source>
        <dbReference type="EMBL" id="AEQ61785.1"/>
    </source>
</evidence>
<accession>G8GYE2</accession>